<keyword evidence="2" id="KW-1185">Reference proteome</keyword>
<accession>A0A4R1I238</accession>
<evidence type="ECO:0000313" key="2">
    <source>
        <dbReference type="Proteomes" id="UP000295560"/>
    </source>
</evidence>
<name>A0A4R1I238_PSEEN</name>
<dbReference type="Proteomes" id="UP000295560">
    <property type="component" value="Unassembled WGS sequence"/>
</dbReference>
<gene>
    <name evidence="1" type="ORF">EV378_3200</name>
</gene>
<dbReference type="OrthoDB" id="4928804at2"/>
<dbReference type="AlphaFoldDB" id="A0A4R1I238"/>
<comment type="caution">
    <text evidence="1">The sequence shown here is derived from an EMBL/GenBank/DDBJ whole genome shotgun (WGS) entry which is preliminary data.</text>
</comment>
<dbReference type="EMBL" id="SMFZ01000001">
    <property type="protein sequence ID" value="TCK27330.1"/>
    <property type="molecule type" value="Genomic_DNA"/>
</dbReference>
<evidence type="ECO:0000313" key="1">
    <source>
        <dbReference type="EMBL" id="TCK27330.1"/>
    </source>
</evidence>
<dbReference type="RefSeq" id="WP_132425915.1">
    <property type="nucleotide sequence ID" value="NZ_SMFZ01000001.1"/>
</dbReference>
<organism evidence="1 2">
    <name type="scientific">Pseudonocardia endophytica</name>
    <dbReference type="NCBI Taxonomy" id="401976"/>
    <lineage>
        <taxon>Bacteria</taxon>
        <taxon>Bacillati</taxon>
        <taxon>Actinomycetota</taxon>
        <taxon>Actinomycetes</taxon>
        <taxon>Pseudonocardiales</taxon>
        <taxon>Pseudonocardiaceae</taxon>
        <taxon>Pseudonocardia</taxon>
    </lineage>
</organism>
<proteinExistence type="predicted"/>
<reference evidence="1 2" key="1">
    <citation type="submission" date="2019-03" db="EMBL/GenBank/DDBJ databases">
        <title>Sequencing the genomes of 1000 actinobacteria strains.</title>
        <authorList>
            <person name="Klenk H.-P."/>
        </authorList>
    </citation>
    <scope>NUCLEOTIDE SEQUENCE [LARGE SCALE GENOMIC DNA]</scope>
    <source>
        <strain evidence="1 2">DSM 44969</strain>
    </source>
</reference>
<sequence length="191" mass="21374">MIRDAELFVMAEDVLVEVIGRVRGEDRTIEMRPLADRDGDVAESIRRRLARHVRDDLQIPDLLAGREPEDPGSIHEVLGDDTAGAARAAAEKATVAARDADESVADLLRRLTIERALLSHEIAMHLGSRACPLTEELARGLCELTEPEPEHARWVSEGLFRAPLTPFPDDVSWRDRWLMVTGRDPHPFVPH</sequence>
<protein>
    <submittedName>
        <fullName evidence="1">Uncharacterized protein</fullName>
    </submittedName>
</protein>